<keyword evidence="2" id="KW-1185">Reference proteome</keyword>
<evidence type="ECO:0000313" key="2">
    <source>
        <dbReference type="Proteomes" id="UP001444661"/>
    </source>
</evidence>
<organism evidence="1 2">
    <name type="scientific">Apiospora rasikravindrae</name>
    <dbReference type="NCBI Taxonomy" id="990691"/>
    <lineage>
        <taxon>Eukaryota</taxon>
        <taxon>Fungi</taxon>
        <taxon>Dikarya</taxon>
        <taxon>Ascomycota</taxon>
        <taxon>Pezizomycotina</taxon>
        <taxon>Sordariomycetes</taxon>
        <taxon>Xylariomycetidae</taxon>
        <taxon>Amphisphaeriales</taxon>
        <taxon>Apiosporaceae</taxon>
        <taxon>Apiospora</taxon>
    </lineage>
</organism>
<dbReference type="EMBL" id="JAQQWK010000002">
    <property type="protein sequence ID" value="KAK8051007.1"/>
    <property type="molecule type" value="Genomic_DNA"/>
</dbReference>
<protein>
    <submittedName>
        <fullName evidence="1">Uncharacterized protein</fullName>
    </submittedName>
</protein>
<evidence type="ECO:0000313" key="1">
    <source>
        <dbReference type="EMBL" id="KAK8051007.1"/>
    </source>
</evidence>
<name>A0ABR1TWY3_9PEZI</name>
<comment type="caution">
    <text evidence="1">The sequence shown here is derived from an EMBL/GenBank/DDBJ whole genome shotgun (WGS) entry which is preliminary data.</text>
</comment>
<accession>A0ABR1TWY3</accession>
<sequence>MALPATSTVPDPSVEVDHQQVLLVPAPIVQPEAPDDAASDTYNAECIQNTECRHKAQELIPSSRFINGLLIDLFYWLPLLLRPGIWQNTANRSLFAHGERGRLPQPCLSQSKFESRWNTHCSIAYQDWALATVSSHRTMGILPLGSQASLRFISIQSSPVRKQLDIAAQYSYPQVTWESACVACKLDARNSMFQAAFLPFPNTWKAPQDSWGNLKIPLIEDINSGDAIEGWRDVSMQPEVLYTSVVGIPLLLPSGNGNMTFTMESWYWNLENATLWAANSTGPLLQSTREFNHSNRLTNFTGINGIWQFAVPDSMRELRISTNEKDALSNSSSVTGIPITFEAAVSGRPLNNAFNVSYTYGIPSKDEPQRSTRLDAVLVQRPVELNVTCTISSCSVTHLRARRLAAKYISMDDSYYLIKYFFPHITQAFINEHHGTPQIGVLEAYLYDPSRNPYVVLRESLDLDLTGISAKTLGNRLSQVINAYWMVENQFLNAAGGLNTPFDAMDSARNATRNSTITAVNDQEYLHCDNRWAVALCMPSIMLLLAALASTVLSFFRLAPDCTDFLSALTLNDGRLLLEGGSSLDEYERVRLLKDVRLKVGDVRSWEQVGQTIIAQDGHVGPLKKKRMYW</sequence>
<proteinExistence type="predicted"/>
<dbReference type="Proteomes" id="UP001444661">
    <property type="component" value="Unassembled WGS sequence"/>
</dbReference>
<gene>
    <name evidence="1" type="ORF">PG993_002392</name>
</gene>
<reference evidence="1 2" key="1">
    <citation type="submission" date="2023-01" db="EMBL/GenBank/DDBJ databases">
        <title>Analysis of 21 Apiospora genomes using comparative genomics revels a genus with tremendous synthesis potential of carbohydrate active enzymes and secondary metabolites.</title>
        <authorList>
            <person name="Sorensen T."/>
        </authorList>
    </citation>
    <scope>NUCLEOTIDE SEQUENCE [LARGE SCALE GENOMIC DNA]</scope>
    <source>
        <strain evidence="1 2">CBS 33761</strain>
    </source>
</reference>